<evidence type="ECO:0000313" key="1">
    <source>
        <dbReference type="EMBL" id="OTG10811.1"/>
    </source>
</evidence>
<organism evidence="1 2">
    <name type="scientific">Helianthus annuus</name>
    <name type="common">Common sunflower</name>
    <dbReference type="NCBI Taxonomy" id="4232"/>
    <lineage>
        <taxon>Eukaryota</taxon>
        <taxon>Viridiplantae</taxon>
        <taxon>Streptophyta</taxon>
        <taxon>Embryophyta</taxon>
        <taxon>Tracheophyta</taxon>
        <taxon>Spermatophyta</taxon>
        <taxon>Magnoliopsida</taxon>
        <taxon>eudicotyledons</taxon>
        <taxon>Gunneridae</taxon>
        <taxon>Pentapetalae</taxon>
        <taxon>asterids</taxon>
        <taxon>campanulids</taxon>
        <taxon>Asterales</taxon>
        <taxon>Asteraceae</taxon>
        <taxon>Asteroideae</taxon>
        <taxon>Heliantheae alliance</taxon>
        <taxon>Heliantheae</taxon>
        <taxon>Helianthus</taxon>
    </lineage>
</organism>
<dbReference type="Proteomes" id="UP000215914">
    <property type="component" value="Chromosome 10"/>
</dbReference>
<reference evidence="2" key="1">
    <citation type="journal article" date="2017" name="Nature">
        <title>The sunflower genome provides insights into oil metabolism, flowering and Asterid evolution.</title>
        <authorList>
            <person name="Badouin H."/>
            <person name="Gouzy J."/>
            <person name="Grassa C.J."/>
            <person name="Murat F."/>
            <person name="Staton S.E."/>
            <person name="Cottret L."/>
            <person name="Lelandais-Briere C."/>
            <person name="Owens G.L."/>
            <person name="Carrere S."/>
            <person name="Mayjonade B."/>
            <person name="Legrand L."/>
            <person name="Gill N."/>
            <person name="Kane N.C."/>
            <person name="Bowers J.E."/>
            <person name="Hubner S."/>
            <person name="Bellec A."/>
            <person name="Berard A."/>
            <person name="Berges H."/>
            <person name="Blanchet N."/>
            <person name="Boniface M.C."/>
            <person name="Brunel D."/>
            <person name="Catrice O."/>
            <person name="Chaidir N."/>
            <person name="Claudel C."/>
            <person name="Donnadieu C."/>
            <person name="Faraut T."/>
            <person name="Fievet G."/>
            <person name="Helmstetter N."/>
            <person name="King M."/>
            <person name="Knapp S.J."/>
            <person name="Lai Z."/>
            <person name="Le Paslier M.C."/>
            <person name="Lippi Y."/>
            <person name="Lorenzon L."/>
            <person name="Mandel J.R."/>
            <person name="Marage G."/>
            <person name="Marchand G."/>
            <person name="Marquand E."/>
            <person name="Bret-Mestries E."/>
            <person name="Morien E."/>
            <person name="Nambeesan S."/>
            <person name="Nguyen T."/>
            <person name="Pegot-Espagnet P."/>
            <person name="Pouilly N."/>
            <person name="Raftis F."/>
            <person name="Sallet E."/>
            <person name="Schiex T."/>
            <person name="Thomas J."/>
            <person name="Vandecasteele C."/>
            <person name="Vares D."/>
            <person name="Vear F."/>
            <person name="Vautrin S."/>
            <person name="Crespi M."/>
            <person name="Mangin B."/>
            <person name="Burke J.M."/>
            <person name="Salse J."/>
            <person name="Munos S."/>
            <person name="Vincourt P."/>
            <person name="Rieseberg L.H."/>
            <person name="Langlade N.B."/>
        </authorList>
    </citation>
    <scope>NUCLEOTIDE SEQUENCE [LARGE SCALE GENOMIC DNA]</scope>
    <source>
        <strain evidence="2">cv. SF193</strain>
    </source>
</reference>
<gene>
    <name evidence="1" type="ORF">HannXRQ_Chr10g0291801</name>
</gene>
<name>A0A251TLF2_HELAN</name>
<evidence type="ECO:0000313" key="2">
    <source>
        <dbReference type="Proteomes" id="UP000215914"/>
    </source>
</evidence>
<proteinExistence type="predicted"/>
<dbReference type="EMBL" id="CM007899">
    <property type="protein sequence ID" value="OTG10811.1"/>
    <property type="molecule type" value="Genomic_DNA"/>
</dbReference>
<dbReference type="AlphaFoldDB" id="A0A251TLF2"/>
<protein>
    <submittedName>
        <fullName evidence="1">Uncharacterized protein</fullName>
    </submittedName>
</protein>
<sequence length="54" mass="5873">MEDHSKLQPCLGLHLVITADGDTDFASPSLHNELEALVGQHGTYTDVDVGRRVL</sequence>
<keyword evidence="2" id="KW-1185">Reference proteome</keyword>
<accession>A0A251TLF2</accession>
<dbReference type="InParanoid" id="A0A251TLF2"/>